<reference evidence="1" key="1">
    <citation type="journal article" date="2021" name="Proc. Natl. Acad. Sci. U.S.A.">
        <title>A Catalog of Tens of Thousands of Viruses from Human Metagenomes Reveals Hidden Associations with Chronic Diseases.</title>
        <authorList>
            <person name="Tisza M.J."/>
            <person name="Buck C.B."/>
        </authorList>
    </citation>
    <scope>NUCLEOTIDE SEQUENCE</scope>
    <source>
        <strain evidence="1">Ct2wG4</strain>
    </source>
</reference>
<name>A0A8S5QXD5_9CAUD</name>
<dbReference type="EMBL" id="BK015754">
    <property type="protein sequence ID" value="DAE23465.1"/>
    <property type="molecule type" value="Genomic_DNA"/>
</dbReference>
<accession>A0A8S5QXD5</accession>
<protein>
    <submittedName>
        <fullName evidence="1">Uncharacterized protein</fullName>
    </submittedName>
</protein>
<sequence>MIDNDLLTDSIKSALKVEFLSSSKELFLYSRALYSAAIWGRNIDERNKIIQERDKPLK</sequence>
<organism evidence="1">
    <name type="scientific">Siphoviridae sp. ct2wG4</name>
    <dbReference type="NCBI Taxonomy" id="2826278"/>
    <lineage>
        <taxon>Viruses</taxon>
        <taxon>Duplodnaviria</taxon>
        <taxon>Heunggongvirae</taxon>
        <taxon>Uroviricota</taxon>
        <taxon>Caudoviricetes</taxon>
    </lineage>
</organism>
<evidence type="ECO:0000313" key="1">
    <source>
        <dbReference type="EMBL" id="DAE23465.1"/>
    </source>
</evidence>
<proteinExistence type="predicted"/>